<evidence type="ECO:0000313" key="2">
    <source>
        <dbReference type="EMBL" id="KAH1166615.1"/>
    </source>
</evidence>
<dbReference type="EMBL" id="JAHDVG010000487">
    <property type="protein sequence ID" value="KAH1166615.1"/>
    <property type="molecule type" value="Genomic_DNA"/>
</dbReference>
<reference evidence="2" key="1">
    <citation type="submission" date="2021-09" db="EMBL/GenBank/DDBJ databases">
        <title>The genome of Mauremys mutica provides insights into the evolution of semi-aquatic lifestyle.</title>
        <authorList>
            <person name="Gong S."/>
            <person name="Gao Y."/>
        </authorList>
    </citation>
    <scope>NUCLEOTIDE SEQUENCE</scope>
    <source>
        <strain evidence="2">MM-2020</strain>
        <tissue evidence="2">Muscle</tissue>
    </source>
</reference>
<gene>
    <name evidence="2" type="ORF">KIL84_015787</name>
</gene>
<protein>
    <submittedName>
        <fullName evidence="2">Uncharacterized protein</fullName>
    </submittedName>
</protein>
<sequence>MQPRCSDRSWAAARCLCILSLSRKGRRLPLTCSAPVRRSRRVSAPKANGRLAGETRKGSAARPQPQPQPQGGDQEAALAHYGPYPPFHPGTPRESLRPWLLPYHREQTRCAVIDRPTLTPGILVGLVGPRDIALGLPSA</sequence>
<evidence type="ECO:0000256" key="1">
    <source>
        <dbReference type="SAM" id="MobiDB-lite"/>
    </source>
</evidence>
<accession>A0A9D3WTR7</accession>
<keyword evidence="3" id="KW-1185">Reference proteome</keyword>
<dbReference type="Proteomes" id="UP000827986">
    <property type="component" value="Unassembled WGS sequence"/>
</dbReference>
<evidence type="ECO:0000313" key="3">
    <source>
        <dbReference type="Proteomes" id="UP000827986"/>
    </source>
</evidence>
<organism evidence="2 3">
    <name type="scientific">Mauremys mutica</name>
    <name type="common">yellowpond turtle</name>
    <dbReference type="NCBI Taxonomy" id="74926"/>
    <lineage>
        <taxon>Eukaryota</taxon>
        <taxon>Metazoa</taxon>
        <taxon>Chordata</taxon>
        <taxon>Craniata</taxon>
        <taxon>Vertebrata</taxon>
        <taxon>Euteleostomi</taxon>
        <taxon>Archelosauria</taxon>
        <taxon>Testudinata</taxon>
        <taxon>Testudines</taxon>
        <taxon>Cryptodira</taxon>
        <taxon>Durocryptodira</taxon>
        <taxon>Testudinoidea</taxon>
        <taxon>Geoemydidae</taxon>
        <taxon>Geoemydinae</taxon>
        <taxon>Mauremys</taxon>
    </lineage>
</organism>
<name>A0A9D3WTR7_9SAUR</name>
<proteinExistence type="predicted"/>
<comment type="caution">
    <text evidence="2">The sequence shown here is derived from an EMBL/GenBank/DDBJ whole genome shotgun (WGS) entry which is preliminary data.</text>
</comment>
<dbReference type="AlphaFoldDB" id="A0A9D3WTR7"/>
<feature type="region of interest" description="Disordered" evidence="1">
    <location>
        <begin position="32"/>
        <end position="90"/>
    </location>
</feature>